<name>A0A1R1YNW3_9FUNG</name>
<dbReference type="OrthoDB" id="10404457at2759"/>
<evidence type="ECO:0000313" key="3">
    <source>
        <dbReference type="Proteomes" id="UP000187429"/>
    </source>
</evidence>
<protein>
    <submittedName>
        <fullName evidence="2">Uncharacterized protein</fullName>
    </submittedName>
</protein>
<dbReference type="Proteomes" id="UP000187429">
    <property type="component" value="Unassembled WGS sequence"/>
</dbReference>
<sequence>MTRIKKEPEWFRTTKAMDSGDVLFDQIIDTEYKEYQDDTAESEKIAQHLRMQSLKGYGKKLDFKPKSNESKEKFYFRGKEIPWFTDTVSKPEDVENFRKNMLAELGSTKSNTSKILGSNPELNQKIIEQKSGTGSNLVHDEEKFKQKSGTGTTLAQDEINPTTKKKPKSKRRDSNNSNEKKENHKKIKADDLEVSALKMKIMEISDVIPYKNFDKELIAQVEIFIKESK</sequence>
<accession>A0A1R1YNW3</accession>
<evidence type="ECO:0000313" key="2">
    <source>
        <dbReference type="EMBL" id="OMJ28607.1"/>
    </source>
</evidence>
<feature type="non-terminal residue" evidence="2">
    <location>
        <position position="229"/>
    </location>
</feature>
<feature type="compositionally biased region" description="Basic and acidic residues" evidence="1">
    <location>
        <begin position="172"/>
        <end position="182"/>
    </location>
</feature>
<dbReference type="EMBL" id="LSSM01000529">
    <property type="protein sequence ID" value="OMJ28607.1"/>
    <property type="molecule type" value="Genomic_DNA"/>
</dbReference>
<proteinExistence type="predicted"/>
<organism evidence="2 3">
    <name type="scientific">Smittium culicis</name>
    <dbReference type="NCBI Taxonomy" id="133412"/>
    <lineage>
        <taxon>Eukaryota</taxon>
        <taxon>Fungi</taxon>
        <taxon>Fungi incertae sedis</taxon>
        <taxon>Zoopagomycota</taxon>
        <taxon>Kickxellomycotina</taxon>
        <taxon>Harpellomycetes</taxon>
        <taxon>Harpellales</taxon>
        <taxon>Legeriomycetaceae</taxon>
        <taxon>Smittium</taxon>
    </lineage>
</organism>
<evidence type="ECO:0000256" key="1">
    <source>
        <dbReference type="SAM" id="MobiDB-lite"/>
    </source>
</evidence>
<comment type="caution">
    <text evidence="2">The sequence shown here is derived from an EMBL/GenBank/DDBJ whole genome shotgun (WGS) entry which is preliminary data.</text>
</comment>
<keyword evidence="3" id="KW-1185">Reference proteome</keyword>
<feature type="region of interest" description="Disordered" evidence="1">
    <location>
        <begin position="130"/>
        <end position="189"/>
    </location>
</feature>
<dbReference type="AlphaFoldDB" id="A0A1R1YNW3"/>
<reference evidence="3" key="1">
    <citation type="submission" date="2017-01" db="EMBL/GenBank/DDBJ databases">
        <authorList>
            <person name="Wang Y."/>
            <person name="White M."/>
            <person name="Kvist S."/>
            <person name="Moncalvo J.-M."/>
        </authorList>
    </citation>
    <scope>NUCLEOTIDE SEQUENCE [LARGE SCALE GENOMIC DNA]</scope>
    <source>
        <strain evidence="3">ID-206-W2</strain>
    </source>
</reference>
<gene>
    <name evidence="2" type="ORF">AYI69_g1907</name>
</gene>